<dbReference type="AlphaFoldDB" id="A0A9P4XZU3"/>
<evidence type="ECO:0000313" key="1">
    <source>
        <dbReference type="EMBL" id="KAF3764053.1"/>
    </source>
</evidence>
<dbReference type="Proteomes" id="UP000803844">
    <property type="component" value="Unassembled WGS sequence"/>
</dbReference>
<proteinExistence type="predicted"/>
<comment type="caution">
    <text evidence="1">The sequence shown here is derived from an EMBL/GenBank/DDBJ whole genome shotgun (WGS) entry which is preliminary data.</text>
</comment>
<sequence>VIQLLDYSFPDAEYKSALLSALAILDIQADNEWKILLNYTFVYSAIIKLACILIVLQAYFEREEEVNEKLAVLSQRILRKEALKHCCKLFEFLQLRVFRFITITSSEIKPTSLNWIFEARSYSFKICYTTAQGNLISYYNIQLHTNQISDMIYNLLSLAQQSFAEMLELLDLEALLQIN</sequence>
<dbReference type="GeneID" id="63834505"/>
<protein>
    <submittedName>
        <fullName evidence="1">Uncharacterized protein</fullName>
    </submittedName>
</protein>
<evidence type="ECO:0000313" key="2">
    <source>
        <dbReference type="Proteomes" id="UP000803844"/>
    </source>
</evidence>
<accession>A0A9P4XZU3</accession>
<reference evidence="1" key="1">
    <citation type="journal article" date="2020" name="Phytopathology">
        <title>Genome sequence of the chestnut blight fungus Cryphonectria parasitica EP155: A fundamental resource for an archetypical invasive plant pathogen.</title>
        <authorList>
            <person name="Crouch J.A."/>
            <person name="Dawe A."/>
            <person name="Aerts A."/>
            <person name="Barry K."/>
            <person name="Churchill A.C.L."/>
            <person name="Grimwood J."/>
            <person name="Hillman B."/>
            <person name="Milgroom M.G."/>
            <person name="Pangilinan J."/>
            <person name="Smith M."/>
            <person name="Salamov A."/>
            <person name="Schmutz J."/>
            <person name="Yadav J."/>
            <person name="Grigoriev I.V."/>
            <person name="Nuss D."/>
        </authorList>
    </citation>
    <scope>NUCLEOTIDE SEQUENCE</scope>
    <source>
        <strain evidence="1">EP155</strain>
    </source>
</reference>
<gene>
    <name evidence="1" type="ORF">M406DRAFT_260563</name>
</gene>
<dbReference type="OrthoDB" id="5245264at2759"/>
<organism evidence="1 2">
    <name type="scientific">Cryphonectria parasitica (strain ATCC 38755 / EP155)</name>
    <dbReference type="NCBI Taxonomy" id="660469"/>
    <lineage>
        <taxon>Eukaryota</taxon>
        <taxon>Fungi</taxon>
        <taxon>Dikarya</taxon>
        <taxon>Ascomycota</taxon>
        <taxon>Pezizomycotina</taxon>
        <taxon>Sordariomycetes</taxon>
        <taxon>Sordariomycetidae</taxon>
        <taxon>Diaporthales</taxon>
        <taxon>Cryphonectriaceae</taxon>
        <taxon>Cryphonectria-Endothia species complex</taxon>
        <taxon>Cryphonectria</taxon>
    </lineage>
</organism>
<dbReference type="RefSeq" id="XP_040775014.1">
    <property type="nucleotide sequence ID" value="XM_040917376.1"/>
</dbReference>
<name>A0A9P4XZU3_CRYP1</name>
<keyword evidence="2" id="KW-1185">Reference proteome</keyword>
<feature type="non-terminal residue" evidence="1">
    <location>
        <position position="1"/>
    </location>
</feature>
<dbReference type="EMBL" id="MU032348">
    <property type="protein sequence ID" value="KAF3764053.1"/>
    <property type="molecule type" value="Genomic_DNA"/>
</dbReference>